<dbReference type="GeneTree" id="ENSGT00940000161995"/>
<dbReference type="Proteomes" id="UP000429181">
    <property type="component" value="Chromosome 5"/>
</dbReference>
<dbReference type="PANTHER" id="PTHR21580:SF19">
    <property type="entry name" value="OUTER DENSE FIBER PROTEIN 3B"/>
    <property type="match status" value="1"/>
</dbReference>
<gene>
    <name evidence="2" type="primary">CIMAP1B</name>
</gene>
<evidence type="ECO:0000256" key="1">
    <source>
        <dbReference type="SAM" id="MobiDB-lite"/>
    </source>
</evidence>
<feature type="compositionally biased region" description="Basic and acidic residues" evidence="1">
    <location>
        <begin position="415"/>
        <end position="430"/>
    </location>
</feature>
<protein>
    <recommendedName>
        <fullName evidence="4">Outer dense fiber of sperm tails 3B</fullName>
    </recommendedName>
</protein>
<accession>A0A4W2FFE3</accession>
<dbReference type="GO" id="GO:0005856">
    <property type="term" value="C:cytoskeleton"/>
    <property type="evidence" value="ECO:0007669"/>
    <property type="project" value="TreeGrafter"/>
</dbReference>
<dbReference type="AlphaFoldDB" id="A0A4W2FFE3"/>
<feature type="region of interest" description="Disordered" evidence="1">
    <location>
        <begin position="93"/>
        <end position="112"/>
    </location>
</feature>
<evidence type="ECO:0008006" key="4">
    <source>
        <dbReference type="Google" id="ProtNLM"/>
    </source>
</evidence>
<evidence type="ECO:0000313" key="3">
    <source>
        <dbReference type="Proteomes" id="UP000429181"/>
    </source>
</evidence>
<dbReference type="InterPro" id="IPR051291">
    <property type="entry name" value="CIMAP"/>
</dbReference>
<reference evidence="2" key="2">
    <citation type="submission" date="2025-08" db="UniProtKB">
        <authorList>
            <consortium name="Ensembl"/>
        </authorList>
    </citation>
    <scope>IDENTIFICATION</scope>
</reference>
<feature type="region of interest" description="Disordered" evidence="1">
    <location>
        <begin position="1"/>
        <end position="34"/>
    </location>
</feature>
<sequence length="430" mass="45675">MDSKEERLGAGPGGAVSPVARRRDPDTMGSGSWALQWWGSRHPTLPSQPGDTGTGLGDGRWPRSCPCPAPLWSQESCRLFLWCLGYARAPPRSQAHLEGTGSASPESGRRGLGRHLLPAGVAGRKRSHRAMGSDVWVGPWRPHRPRGPIGALYRGPGPKYKLPPSTGYIMHDPSRPRAPAFTFGARLPAQQTSCGPGPGHLVPARMTVRGLDSAPAYSIFGRPRHAAPFLTPGPGRYFPERAGNAAYPSAPRHTIAPRNWGLRLESQTPGPGTYTMPSLLGPRVVGKVSAPNYSIYGRSAVGSFCEDLSKVGWGGGGRCLQGAARGWRSEGPEAGHSASPAPPHADTRALRLPRGEPWGLQAPGPPVLDAAADFVPPRQHPESRPCSLQRGPGRLQFQGQGSEAGKGARVGIEGQRGELGGREPKACRQH</sequence>
<dbReference type="PANTHER" id="PTHR21580">
    <property type="entry name" value="SHIPPO-1-RELATED"/>
    <property type="match status" value="1"/>
</dbReference>
<dbReference type="Pfam" id="PF07004">
    <property type="entry name" value="SHIPPO-rpt"/>
    <property type="match status" value="3"/>
</dbReference>
<evidence type="ECO:0000313" key="2">
    <source>
        <dbReference type="Ensembl" id="ENSBIXP00005004141.1"/>
    </source>
</evidence>
<feature type="region of interest" description="Disordered" evidence="1">
    <location>
        <begin position="324"/>
        <end position="430"/>
    </location>
</feature>
<dbReference type="InterPro" id="IPR010736">
    <property type="entry name" value="SHIPPO-rpt"/>
</dbReference>
<reference evidence="2 3" key="1">
    <citation type="submission" date="2018-11" db="EMBL/GenBank/DDBJ databases">
        <title>Haplotype-resolved cattle genomes.</title>
        <authorList>
            <person name="Low W.Y."/>
            <person name="Tearle R."/>
            <person name="Bickhart D.M."/>
            <person name="Rosen B.D."/>
            <person name="Koren S."/>
            <person name="Rhie A."/>
            <person name="Hiendleder S."/>
            <person name="Phillippy A.M."/>
            <person name="Smith T.P.L."/>
            <person name="Williams J.L."/>
        </authorList>
    </citation>
    <scope>NUCLEOTIDE SEQUENCE [LARGE SCALE GENOMIC DNA]</scope>
</reference>
<name>A0A4W2FFE3_BOBOX</name>
<organism evidence="2 3">
    <name type="scientific">Bos indicus x Bos taurus</name>
    <name type="common">Hybrid cattle</name>
    <dbReference type="NCBI Taxonomy" id="30522"/>
    <lineage>
        <taxon>Eukaryota</taxon>
        <taxon>Metazoa</taxon>
        <taxon>Chordata</taxon>
        <taxon>Craniata</taxon>
        <taxon>Vertebrata</taxon>
        <taxon>Euteleostomi</taxon>
        <taxon>Mammalia</taxon>
        <taxon>Eutheria</taxon>
        <taxon>Laurasiatheria</taxon>
        <taxon>Artiodactyla</taxon>
        <taxon>Ruminantia</taxon>
        <taxon>Pecora</taxon>
        <taxon>Bovidae</taxon>
        <taxon>Bovinae</taxon>
        <taxon>Bos</taxon>
    </lineage>
</organism>
<dbReference type="Ensembl" id="ENSBIXT00005008906.1">
    <property type="protein sequence ID" value="ENSBIXP00005004141.1"/>
    <property type="gene ID" value="ENSBIXG00005010136.1"/>
</dbReference>
<proteinExistence type="predicted"/>